<sequence length="298" mass="32766">PPPPPPPPMMIPSMPTASLSTMDLSALTTQSTTSSLDHSTPHTLIPDMMTGLPSASVVREVKELNGVSGLSGVNGVPPQGVSKCQHCVYTTRYPRNMEYHAERHERLNEVDGMRSGVEREEEKMVDRTSDDAIMRMTTNAAIQMAKTNETSSFECTKCHRSFSTLSFLHKHTSIFHSQKIMNDLAAWMVHKRKNSSTKLRVMQPKKLRTALKRNTISEKDNDIHGVERHSVTSGSISPLRSDLPEGMASCDSGYSLQSLLVSTPLGLPLPSQFTARFPLSSPLLSPLTLTLTLTPLIS</sequence>
<keyword evidence="4" id="KW-1185">Reference proteome</keyword>
<protein>
    <recommendedName>
        <fullName evidence="2">C2H2-type domain-containing protein</fullName>
    </recommendedName>
</protein>
<gene>
    <name evidence="3" type="ORF">PENTCL1PPCAC_7080</name>
</gene>
<reference evidence="3" key="1">
    <citation type="submission" date="2023-10" db="EMBL/GenBank/DDBJ databases">
        <title>Genome assembly of Pristionchus species.</title>
        <authorList>
            <person name="Yoshida K."/>
            <person name="Sommer R.J."/>
        </authorList>
    </citation>
    <scope>NUCLEOTIDE SEQUENCE</scope>
    <source>
        <strain evidence="3">RS0144</strain>
    </source>
</reference>
<comment type="caution">
    <text evidence="3">The sequence shown here is derived from an EMBL/GenBank/DDBJ whole genome shotgun (WGS) entry which is preliminary data.</text>
</comment>
<dbReference type="GO" id="GO:0008270">
    <property type="term" value="F:zinc ion binding"/>
    <property type="evidence" value="ECO:0007669"/>
    <property type="project" value="UniProtKB-KW"/>
</dbReference>
<evidence type="ECO:0000313" key="3">
    <source>
        <dbReference type="EMBL" id="GMS84905.1"/>
    </source>
</evidence>
<keyword evidence="1" id="KW-0863">Zinc-finger</keyword>
<feature type="domain" description="C2H2-type" evidence="2">
    <location>
        <begin position="153"/>
        <end position="181"/>
    </location>
</feature>
<dbReference type="PROSITE" id="PS50157">
    <property type="entry name" value="ZINC_FINGER_C2H2_2"/>
    <property type="match status" value="1"/>
</dbReference>
<accession>A0AAV5SPG5</accession>
<dbReference type="InterPro" id="IPR013087">
    <property type="entry name" value="Znf_C2H2_type"/>
</dbReference>
<dbReference type="SMART" id="SM00355">
    <property type="entry name" value="ZnF_C2H2"/>
    <property type="match status" value="2"/>
</dbReference>
<name>A0AAV5SPG5_9BILA</name>
<proteinExistence type="predicted"/>
<feature type="non-terminal residue" evidence="3">
    <location>
        <position position="1"/>
    </location>
</feature>
<keyword evidence="1" id="KW-0479">Metal-binding</keyword>
<evidence type="ECO:0000313" key="4">
    <source>
        <dbReference type="Proteomes" id="UP001432027"/>
    </source>
</evidence>
<dbReference type="Proteomes" id="UP001432027">
    <property type="component" value="Unassembled WGS sequence"/>
</dbReference>
<dbReference type="PANTHER" id="PTHR21190">
    <property type="entry name" value="GH10077P"/>
    <property type="match status" value="1"/>
</dbReference>
<evidence type="ECO:0000259" key="2">
    <source>
        <dbReference type="PROSITE" id="PS50157"/>
    </source>
</evidence>
<organism evidence="3 4">
    <name type="scientific">Pristionchus entomophagus</name>
    <dbReference type="NCBI Taxonomy" id="358040"/>
    <lineage>
        <taxon>Eukaryota</taxon>
        <taxon>Metazoa</taxon>
        <taxon>Ecdysozoa</taxon>
        <taxon>Nematoda</taxon>
        <taxon>Chromadorea</taxon>
        <taxon>Rhabditida</taxon>
        <taxon>Rhabditina</taxon>
        <taxon>Diplogasteromorpha</taxon>
        <taxon>Diplogasteroidea</taxon>
        <taxon>Neodiplogasteridae</taxon>
        <taxon>Pristionchus</taxon>
    </lineage>
</organism>
<dbReference type="PANTHER" id="PTHR21190:SF1">
    <property type="entry name" value="GH10077P"/>
    <property type="match status" value="1"/>
</dbReference>
<dbReference type="EMBL" id="BTSX01000002">
    <property type="protein sequence ID" value="GMS84905.1"/>
    <property type="molecule type" value="Genomic_DNA"/>
</dbReference>
<dbReference type="PROSITE" id="PS00028">
    <property type="entry name" value="ZINC_FINGER_C2H2_1"/>
    <property type="match status" value="1"/>
</dbReference>
<dbReference type="AlphaFoldDB" id="A0AAV5SPG5"/>
<keyword evidence="1" id="KW-0862">Zinc</keyword>
<evidence type="ECO:0000256" key="1">
    <source>
        <dbReference type="PROSITE-ProRule" id="PRU00042"/>
    </source>
</evidence>